<proteinExistence type="predicted"/>
<evidence type="ECO:0000313" key="1">
    <source>
        <dbReference type="EMBL" id="CDW21685.1"/>
    </source>
</evidence>
<protein>
    <submittedName>
        <fullName evidence="1">Uncharacterized protein</fullName>
    </submittedName>
</protein>
<organism evidence="1">
    <name type="scientific">Lepeophtheirus salmonis</name>
    <name type="common">Salmon louse</name>
    <name type="synonym">Caligus salmonis</name>
    <dbReference type="NCBI Taxonomy" id="72036"/>
    <lineage>
        <taxon>Eukaryota</taxon>
        <taxon>Metazoa</taxon>
        <taxon>Ecdysozoa</taxon>
        <taxon>Arthropoda</taxon>
        <taxon>Crustacea</taxon>
        <taxon>Multicrustacea</taxon>
        <taxon>Hexanauplia</taxon>
        <taxon>Copepoda</taxon>
        <taxon>Siphonostomatoida</taxon>
        <taxon>Caligidae</taxon>
        <taxon>Lepeophtheirus</taxon>
    </lineage>
</organism>
<dbReference type="OrthoDB" id="10261055at2759"/>
<dbReference type="AlphaFoldDB" id="A0A0K2T796"/>
<feature type="non-terminal residue" evidence="1">
    <location>
        <position position="96"/>
    </location>
</feature>
<sequence>MVRYKKYFLCLTFFAGVMFMKLLNLENFLENSMISLPHFNLNSSATKKVSVKSHLSENIYIVPQSCEAVQSYPADIVTNTVFPKLKFDDIQSLDQY</sequence>
<accession>A0A0K2T796</accession>
<name>A0A0K2T796_LEPSM</name>
<dbReference type="EMBL" id="HACA01004324">
    <property type="protein sequence ID" value="CDW21685.1"/>
    <property type="molecule type" value="Transcribed_RNA"/>
</dbReference>
<reference evidence="1" key="1">
    <citation type="submission" date="2014-05" db="EMBL/GenBank/DDBJ databases">
        <authorList>
            <person name="Chronopoulou M."/>
        </authorList>
    </citation>
    <scope>NUCLEOTIDE SEQUENCE</scope>
    <source>
        <tissue evidence="1">Whole organism</tissue>
    </source>
</reference>